<keyword evidence="2" id="KW-1185">Reference proteome</keyword>
<reference evidence="1" key="1">
    <citation type="submission" date="2007-06" db="EMBL/GenBank/DDBJ databases">
        <authorList>
            <person name="Fulton L."/>
            <person name="Clifton S."/>
            <person name="Fulton B."/>
            <person name="Xu J."/>
            <person name="Minx P."/>
            <person name="Pepin K.H."/>
            <person name="Johnson M."/>
            <person name="Thiruvilangam P."/>
            <person name="Bhonagiri V."/>
            <person name="Nash W.E."/>
            <person name="Mardis E.R."/>
            <person name="Wilson R.K."/>
        </authorList>
    </citation>
    <scope>NUCLEOTIDE SEQUENCE [LARGE SCALE GENOMIC DNA]</scope>
    <source>
        <strain evidence="1">ATCC 8492</strain>
    </source>
</reference>
<organism evidence="1 2">
    <name type="scientific">Bacteroides uniformis (strain ATCC 8492 / DSM 6597 / CCUG 4942 / CIP 103695 / JCM 5828 / KCTC 5204 / NCTC 13054 / VPI 0061)</name>
    <dbReference type="NCBI Taxonomy" id="411479"/>
    <lineage>
        <taxon>Bacteria</taxon>
        <taxon>Pseudomonadati</taxon>
        <taxon>Bacteroidota</taxon>
        <taxon>Bacteroidia</taxon>
        <taxon>Bacteroidales</taxon>
        <taxon>Bacteroidaceae</taxon>
        <taxon>Bacteroides</taxon>
    </lineage>
</organism>
<comment type="caution">
    <text evidence="1">The sequence shown here is derived from an EMBL/GenBank/DDBJ whole genome shotgun (WGS) entry which is preliminary data.</text>
</comment>
<dbReference type="Proteomes" id="UP000004110">
    <property type="component" value="Unassembled WGS sequence"/>
</dbReference>
<name>A0ABC9NC93_BACUC</name>
<evidence type="ECO:0000313" key="1">
    <source>
        <dbReference type="EMBL" id="EDO54370.1"/>
    </source>
</evidence>
<accession>A0ABC9NC93</accession>
<protein>
    <submittedName>
        <fullName evidence="1">Uncharacterized protein</fullName>
    </submittedName>
</protein>
<gene>
    <name evidence="1" type="ORF">BACUNI_01846</name>
</gene>
<dbReference type="AlphaFoldDB" id="A0ABC9NC93"/>
<reference evidence="1" key="2">
    <citation type="submission" date="2013-11" db="EMBL/GenBank/DDBJ databases">
        <title>Draft genome sequence of Bacteroides uniformis (ATCC 8492).</title>
        <authorList>
            <person name="Sudarsanam P."/>
            <person name="Ley R."/>
            <person name="Guruge J."/>
            <person name="Turnbaugh P.J."/>
            <person name="Mahowald M."/>
            <person name="Liep D."/>
            <person name="Gordon J."/>
        </authorList>
    </citation>
    <scope>NUCLEOTIDE SEQUENCE</scope>
    <source>
        <strain evidence="1">ATCC 8492</strain>
    </source>
</reference>
<dbReference type="EMBL" id="AAYH02000042">
    <property type="protein sequence ID" value="EDO54370.1"/>
    <property type="molecule type" value="Genomic_DNA"/>
</dbReference>
<proteinExistence type="predicted"/>
<evidence type="ECO:0000313" key="2">
    <source>
        <dbReference type="Proteomes" id="UP000004110"/>
    </source>
</evidence>
<sequence length="562" mass="58470">MFFIIFQPILIVELRVHRSQLLSLGGVDDVFLAGPVASVQVVVDELGLGVGAAQVLEADFLDVDGGYLFRVVTVYHEAEVGHVGEVGRAVDVVHLDTAPGAVLFVAVHLAGVGHEDDEALVAGGEASQLVQRVGDVVHFRLPRFQTLFQAVHGVDDEDAHPFAAHHLAGFLQDVVDAVAPVVGQDVRHVAVQPAHCLPVDGFRHARSGGEAVAGQLLRQLVQMVGDGHVFGAEEGDFPLVAQAEAQHQLVGEFGLAVAGASGHHQQAAGLEGAVFVEVVPAGVGTPLQAVLVEGAQVVAAVFGGEDAFQGHFFGLLDADAEAFGAVFHQMLVGILAALAEVHDAAAFHSDAAREFLPERLPCRVLVYGDVDGLLVFEVRLHEAVQPREVALGAGGHGDDVLASGGDDGCRVELAFGDDALRGAEDAVHVVGDELGPLHHHEVLQGAAVLGVDERPVLEVVEADAVLLLAALREAHRLFGDAQGAQQLLRQAADGGPVAFQVLGELHPGRVEGGTAEVLGRCGGLPVHVAALLLEAFFGVVGHVELVAAVVAVAQAFVQVYGE</sequence>